<keyword evidence="4 9" id="KW-0805">Transcription regulation</keyword>
<dbReference type="OrthoDB" id="5322661at2759"/>
<feature type="region of interest" description="Disordered" evidence="10">
    <location>
        <begin position="104"/>
        <end position="133"/>
    </location>
</feature>
<sequence length="1064" mass="117932">MVSLLKRLSGSSRPEWQKFLRQCLLQRISTDEFYNLAKVMLRRHPISHMDLFDVILESRAVTDFDWDPLIPDYVDAVQKLTQVELFNILPSLLAHSSIKSDIQRWKKQNQAQNQDTDQNVDEQGPTEPADSKGPATLLTDYGIIQNVITAVTTGHAPKIALEFMDTCSAIADWILALVSWNAHLGSEKGEGSGTQLLASPDVVSIFIAVGFLFGALAGTEVGANALSFQHSGTFKHQRMKLARALTAYSPICAEISIPLRNRLDQLQKEFSLFLKGEKSNQDHVIEDTAVSTLEFESRVVDIPPVSSRAGLYIYINSLLVGRPLIDDNLLINYLNNRYGGNHMALVEELITASFDVLSNGMYRNEPQQSMFLFRAFLVNKLPSFLSDLAGSVVEPIPVELCITRALARVDPNTFPSFSEIFSTHGNSVLSDVRQEFLFSCALHKLIPESSIERLLGENPMQTLPNGGRFVKHDLVAQINNSHERAEQLLNGVESMDGNARAIVEAIAEVMHNMCLRKDTMTLKGLCNSLSRRPQTLDIMLLFKSPQAILQPLCALLDSWKWEEDQGESQPVYDEFGSVLLLVLAFRYKYDLSYQDLGIFNPDSFMCRLLEKGSSSQKLEDLTEKQQQNLGAWITALFIAEGISDESMSSCSPQEFYLLVATLFCQSLSACEAGKLEFETLKGGFEYLLEPFLLPSLVMALSWMGKHIWKSGTDLTTTLKLLATLVKPTSISGEAQEIHRTVLSITARELADELRTAKARHPLRTDIEPILQALEPYQSFQRTGTSSRSELEGWRSSSAPGGMVTGIRNTFSSLVLWSTDPEISMTPPSYTHRQLLAGLKHLGSVRILAGILEELKLQSETGSGDLAIDIAATLICAPMRECFSLEQAAYQSVGGSLKDSLPHRQMLNLRYALNLQRESLSKVIEYEPHRAELIVRLARRVDTLTSIPQIPQGVENIDVGNIMANMDLTGVEEDRQMQIDVAQQAEQQDQQHQNLTATGTDATPGTIDAILDAATAEGVTAPPAGTEVTMAQSDMDASIFDDMLNPTDMGVGNPEFIDLDMEGMF</sequence>
<evidence type="ECO:0000256" key="9">
    <source>
        <dbReference type="RuleBase" id="RU364142"/>
    </source>
</evidence>
<reference evidence="11" key="1">
    <citation type="submission" date="2014-02" db="EMBL/GenBank/DDBJ databases">
        <title>The Genome Sequence of Trichophyton rubrum (morphotype fischeri) CBS 288.86.</title>
        <authorList>
            <consortium name="The Broad Institute Genomics Platform"/>
            <person name="Cuomo C.A."/>
            <person name="White T.C."/>
            <person name="Graser Y."/>
            <person name="Martinez-Rossi N."/>
            <person name="Heitman J."/>
            <person name="Young S.K."/>
            <person name="Zeng Q."/>
            <person name="Gargeya S."/>
            <person name="Abouelleil A."/>
            <person name="Alvarado L."/>
            <person name="Chapman S.B."/>
            <person name="Gainer-Dewar J."/>
            <person name="Goldberg J."/>
            <person name="Griggs A."/>
            <person name="Gujja S."/>
            <person name="Hansen M."/>
            <person name="Howarth C."/>
            <person name="Imamovic A."/>
            <person name="Larimer J."/>
            <person name="Martinez D."/>
            <person name="Murphy C."/>
            <person name="Pearson M.D."/>
            <person name="Persinoti G."/>
            <person name="Poon T."/>
            <person name="Priest M."/>
            <person name="Roberts A.D."/>
            <person name="Saif S."/>
            <person name="Shea T.D."/>
            <person name="Sykes S.N."/>
            <person name="Wortman J."/>
            <person name="Nusbaum C."/>
            <person name="Birren B."/>
        </authorList>
    </citation>
    <scope>NUCLEOTIDE SEQUENCE [LARGE SCALE GENOMIC DNA]</scope>
    <source>
        <strain evidence="11">CBS 288.86</strain>
    </source>
</reference>
<evidence type="ECO:0000256" key="6">
    <source>
        <dbReference type="ARBA" id="ARBA00023163"/>
    </source>
</evidence>
<keyword evidence="5 9" id="KW-0010">Activator</keyword>
<comment type="function">
    <text evidence="9">Component of the Mediator complex, a coactivator involved in the regulated transcription of nearly all RNA polymerase II-dependent genes. Mediator functions as a bridge to convey information from gene-specific regulatory proteins to the basal RNA polymerase II transcription machinery. Mediator is recruited to promoters by direct interactions with regulatory proteins and serves as a scaffold for the assembly of a functional preinitiation complex with RNA polymerase II and the general transcription factors.</text>
</comment>
<evidence type="ECO:0000256" key="7">
    <source>
        <dbReference type="ARBA" id="ARBA00023242"/>
    </source>
</evidence>
<evidence type="ECO:0000256" key="1">
    <source>
        <dbReference type="ARBA" id="ARBA00004123"/>
    </source>
</evidence>
<organism evidence="11">
    <name type="scientific">Trichophyton rubrum CBS 288.86</name>
    <dbReference type="NCBI Taxonomy" id="1215330"/>
    <lineage>
        <taxon>Eukaryota</taxon>
        <taxon>Fungi</taxon>
        <taxon>Dikarya</taxon>
        <taxon>Ascomycota</taxon>
        <taxon>Pezizomycotina</taxon>
        <taxon>Eurotiomycetes</taxon>
        <taxon>Eurotiomycetidae</taxon>
        <taxon>Onygenales</taxon>
        <taxon>Arthrodermataceae</taxon>
        <taxon>Trichophyton</taxon>
    </lineage>
</organism>
<feature type="compositionally biased region" description="Low complexity" evidence="10">
    <location>
        <begin position="108"/>
        <end position="117"/>
    </location>
</feature>
<evidence type="ECO:0000313" key="11">
    <source>
        <dbReference type="EMBL" id="EZF56264.1"/>
    </source>
</evidence>
<dbReference type="GO" id="GO:0016592">
    <property type="term" value="C:mediator complex"/>
    <property type="evidence" value="ECO:0007669"/>
    <property type="project" value="InterPro"/>
</dbReference>
<evidence type="ECO:0000256" key="8">
    <source>
        <dbReference type="ARBA" id="ARBA00031256"/>
    </source>
</evidence>
<comment type="subunit">
    <text evidence="9">Component of the Mediator complex.</text>
</comment>
<dbReference type="PANTHER" id="PTHR35784">
    <property type="entry name" value="MEDIATOR OF RNA POLYMERASE II TRANSCRIPTION SUBUNIT 5"/>
    <property type="match status" value="1"/>
</dbReference>
<evidence type="ECO:0000256" key="2">
    <source>
        <dbReference type="ARBA" id="ARBA00008782"/>
    </source>
</evidence>
<keyword evidence="7 9" id="KW-0539">Nucleus</keyword>
<name>A0A022WD71_TRIRU</name>
<dbReference type="InterPro" id="IPR014801">
    <property type="entry name" value="Mediator_Med5_fun"/>
</dbReference>
<keyword evidence="6 9" id="KW-0804">Transcription</keyword>
<gene>
    <name evidence="9" type="primary">MED5</name>
    <name evidence="11" type="ORF">H103_01299</name>
</gene>
<comment type="subcellular location">
    <subcellularLocation>
        <location evidence="1 9">Nucleus</location>
    </subcellularLocation>
</comment>
<evidence type="ECO:0000256" key="4">
    <source>
        <dbReference type="ARBA" id="ARBA00023015"/>
    </source>
</evidence>
<evidence type="ECO:0000256" key="10">
    <source>
        <dbReference type="SAM" id="MobiDB-lite"/>
    </source>
</evidence>
<dbReference type="GO" id="GO:0003712">
    <property type="term" value="F:transcription coregulator activity"/>
    <property type="evidence" value="ECO:0007669"/>
    <property type="project" value="InterPro"/>
</dbReference>
<dbReference type="GO" id="GO:0006357">
    <property type="term" value="P:regulation of transcription by RNA polymerase II"/>
    <property type="evidence" value="ECO:0007669"/>
    <property type="project" value="InterPro"/>
</dbReference>
<dbReference type="Proteomes" id="UP000023758">
    <property type="component" value="Unassembled WGS sequence"/>
</dbReference>
<dbReference type="Pfam" id="PF08689">
    <property type="entry name" value="Med5"/>
    <property type="match status" value="1"/>
</dbReference>
<evidence type="ECO:0000256" key="3">
    <source>
        <dbReference type="ARBA" id="ARBA00020628"/>
    </source>
</evidence>
<comment type="similarity">
    <text evidence="2 9">Belongs to the Mediator complex subunit 5 family.</text>
</comment>
<evidence type="ECO:0000256" key="5">
    <source>
        <dbReference type="ARBA" id="ARBA00023159"/>
    </source>
</evidence>
<dbReference type="PANTHER" id="PTHR35784:SF1">
    <property type="entry name" value="MEDIATOR OF RNA POLYMERASE II TRANSCRIPTION SUBUNIT 5"/>
    <property type="match status" value="1"/>
</dbReference>
<dbReference type="EMBL" id="KK207724">
    <property type="protein sequence ID" value="EZF56264.1"/>
    <property type="molecule type" value="Genomic_DNA"/>
</dbReference>
<dbReference type="AlphaFoldDB" id="A0A022WD71"/>
<protein>
    <recommendedName>
        <fullName evidence="3 9">Mediator of RNA polymerase II transcription subunit 5</fullName>
    </recommendedName>
    <alternativeName>
        <fullName evidence="8 9">Mediator complex subunit 5</fullName>
    </alternativeName>
</protein>
<dbReference type="HOGENOM" id="CLU_004096_0_0_1"/>
<proteinExistence type="inferred from homology"/>
<accession>A0A022WD71</accession>